<evidence type="ECO:0000313" key="11">
    <source>
        <dbReference type="Proteomes" id="UP000198510"/>
    </source>
</evidence>
<organism evidence="10 11">
    <name type="scientific">Catalinimonas alkaloidigena</name>
    <dbReference type="NCBI Taxonomy" id="1075417"/>
    <lineage>
        <taxon>Bacteria</taxon>
        <taxon>Pseudomonadati</taxon>
        <taxon>Bacteroidota</taxon>
        <taxon>Cytophagia</taxon>
        <taxon>Cytophagales</taxon>
        <taxon>Catalimonadaceae</taxon>
        <taxon>Catalinimonas</taxon>
    </lineage>
</organism>
<dbReference type="GO" id="GO:0032993">
    <property type="term" value="C:protein-DNA complex"/>
    <property type="evidence" value="ECO:0007669"/>
    <property type="project" value="TreeGrafter"/>
</dbReference>
<reference evidence="10 11" key="1">
    <citation type="submission" date="2016-10" db="EMBL/GenBank/DDBJ databases">
        <authorList>
            <person name="de Groot N.N."/>
        </authorList>
    </citation>
    <scope>NUCLEOTIDE SEQUENCE [LARGE SCALE GENOMIC DNA]</scope>
    <source>
        <strain evidence="10 11">DSM 25186</strain>
    </source>
</reference>
<dbReference type="Pfam" id="PF00072">
    <property type="entry name" value="Response_reg"/>
    <property type="match status" value="1"/>
</dbReference>
<feature type="domain" description="Response regulatory" evidence="8">
    <location>
        <begin position="2"/>
        <end position="116"/>
    </location>
</feature>
<evidence type="ECO:0000256" key="4">
    <source>
        <dbReference type="ARBA" id="ARBA00023125"/>
    </source>
</evidence>
<dbReference type="GO" id="GO:0000976">
    <property type="term" value="F:transcription cis-regulatory region binding"/>
    <property type="evidence" value="ECO:0007669"/>
    <property type="project" value="TreeGrafter"/>
</dbReference>
<dbReference type="InterPro" id="IPR016032">
    <property type="entry name" value="Sig_transdc_resp-reg_C-effctor"/>
</dbReference>
<dbReference type="SUPFAM" id="SSF52172">
    <property type="entry name" value="CheY-like"/>
    <property type="match status" value="1"/>
</dbReference>
<evidence type="ECO:0000313" key="10">
    <source>
        <dbReference type="EMBL" id="SDK19743.1"/>
    </source>
</evidence>
<dbReference type="InterPro" id="IPR001789">
    <property type="entry name" value="Sig_transdc_resp-reg_receiver"/>
</dbReference>
<dbReference type="Gene3D" id="6.10.250.690">
    <property type="match status" value="1"/>
</dbReference>
<keyword evidence="5" id="KW-0804">Transcription</keyword>
<evidence type="ECO:0000259" key="8">
    <source>
        <dbReference type="PROSITE" id="PS50110"/>
    </source>
</evidence>
<dbReference type="GO" id="GO:0005829">
    <property type="term" value="C:cytosol"/>
    <property type="evidence" value="ECO:0007669"/>
    <property type="project" value="TreeGrafter"/>
</dbReference>
<dbReference type="InterPro" id="IPR036388">
    <property type="entry name" value="WH-like_DNA-bd_sf"/>
</dbReference>
<protein>
    <submittedName>
        <fullName evidence="10">DNA-binding response regulator, OmpR family, contains REC and winged-helix (WHTH) domain</fullName>
    </submittedName>
</protein>
<dbReference type="RefSeq" id="WP_089679486.1">
    <property type="nucleotide sequence ID" value="NZ_FNFO01000002.1"/>
</dbReference>
<dbReference type="Gene3D" id="1.10.10.10">
    <property type="entry name" value="Winged helix-like DNA-binding domain superfamily/Winged helix DNA-binding domain"/>
    <property type="match status" value="1"/>
</dbReference>
<dbReference type="GO" id="GO:0006355">
    <property type="term" value="P:regulation of DNA-templated transcription"/>
    <property type="evidence" value="ECO:0007669"/>
    <property type="project" value="InterPro"/>
</dbReference>
<feature type="DNA-binding region" description="OmpR/PhoB-type" evidence="7">
    <location>
        <begin position="124"/>
        <end position="224"/>
    </location>
</feature>
<feature type="domain" description="OmpR/PhoB-type" evidence="9">
    <location>
        <begin position="124"/>
        <end position="224"/>
    </location>
</feature>
<dbReference type="SUPFAM" id="SSF46894">
    <property type="entry name" value="C-terminal effector domain of the bipartite response regulators"/>
    <property type="match status" value="1"/>
</dbReference>
<evidence type="ECO:0000256" key="5">
    <source>
        <dbReference type="ARBA" id="ARBA00023163"/>
    </source>
</evidence>
<dbReference type="InterPro" id="IPR039420">
    <property type="entry name" value="WalR-like"/>
</dbReference>
<dbReference type="Gene3D" id="3.40.50.2300">
    <property type="match status" value="1"/>
</dbReference>
<keyword evidence="1 6" id="KW-0597">Phosphoprotein</keyword>
<dbReference type="STRING" id="1075417.SAMN05421823_102117"/>
<evidence type="ECO:0000256" key="7">
    <source>
        <dbReference type="PROSITE-ProRule" id="PRU01091"/>
    </source>
</evidence>
<dbReference type="InterPro" id="IPR001867">
    <property type="entry name" value="OmpR/PhoB-type_DNA-bd"/>
</dbReference>
<feature type="modified residue" description="4-aspartylphosphate" evidence="6">
    <location>
        <position position="51"/>
    </location>
</feature>
<dbReference type="PROSITE" id="PS50110">
    <property type="entry name" value="RESPONSE_REGULATORY"/>
    <property type="match status" value="1"/>
</dbReference>
<proteinExistence type="predicted"/>
<dbReference type="PROSITE" id="PS51755">
    <property type="entry name" value="OMPR_PHOB"/>
    <property type="match status" value="1"/>
</dbReference>
<dbReference type="OrthoDB" id="9774822at2"/>
<dbReference type="PANTHER" id="PTHR48111:SF22">
    <property type="entry name" value="REGULATOR OF RPOS"/>
    <property type="match status" value="1"/>
</dbReference>
<dbReference type="EMBL" id="FNFO01000002">
    <property type="protein sequence ID" value="SDK19743.1"/>
    <property type="molecule type" value="Genomic_DNA"/>
</dbReference>
<dbReference type="InterPro" id="IPR011006">
    <property type="entry name" value="CheY-like_superfamily"/>
</dbReference>
<keyword evidence="11" id="KW-1185">Reference proteome</keyword>
<evidence type="ECO:0000256" key="2">
    <source>
        <dbReference type="ARBA" id="ARBA00023012"/>
    </source>
</evidence>
<dbReference type="PANTHER" id="PTHR48111">
    <property type="entry name" value="REGULATOR OF RPOS"/>
    <property type="match status" value="1"/>
</dbReference>
<dbReference type="SMART" id="SM00448">
    <property type="entry name" value="REC"/>
    <property type="match status" value="1"/>
</dbReference>
<dbReference type="CDD" id="cd00383">
    <property type="entry name" value="trans_reg_C"/>
    <property type="match status" value="1"/>
</dbReference>
<evidence type="ECO:0000259" key="9">
    <source>
        <dbReference type="PROSITE" id="PS51755"/>
    </source>
</evidence>
<dbReference type="GO" id="GO:0000156">
    <property type="term" value="F:phosphorelay response regulator activity"/>
    <property type="evidence" value="ECO:0007669"/>
    <property type="project" value="TreeGrafter"/>
</dbReference>
<dbReference type="SMART" id="SM00862">
    <property type="entry name" value="Trans_reg_C"/>
    <property type="match status" value="1"/>
</dbReference>
<dbReference type="Pfam" id="PF00486">
    <property type="entry name" value="Trans_reg_C"/>
    <property type="match status" value="1"/>
</dbReference>
<evidence type="ECO:0000256" key="6">
    <source>
        <dbReference type="PROSITE-ProRule" id="PRU00169"/>
    </source>
</evidence>
<gene>
    <name evidence="10" type="ORF">SAMN05421823_102117</name>
</gene>
<accession>A0A1G8ZXG0</accession>
<keyword evidence="2" id="KW-0902">Two-component regulatory system</keyword>
<evidence type="ECO:0000256" key="3">
    <source>
        <dbReference type="ARBA" id="ARBA00023015"/>
    </source>
</evidence>
<keyword evidence="4 7" id="KW-0238">DNA-binding</keyword>
<evidence type="ECO:0000256" key="1">
    <source>
        <dbReference type="ARBA" id="ARBA00022553"/>
    </source>
</evidence>
<dbReference type="Proteomes" id="UP000198510">
    <property type="component" value="Unassembled WGS sequence"/>
</dbReference>
<dbReference type="AlphaFoldDB" id="A0A1G8ZXG0"/>
<sequence length="225" mass="25838">MKLLLVEDNAELGASILEHLQEEGYICTWAEDYQSADYRLGVYSYDLVVLDLNLPDGNGLKLLDPIRVHQAEAGVLIISARNSLDDKVTGLREGADDYLTKPFHLAELSARLQALARRRHFGNNHELNWGDLRVDTRALQVWYADEPVTLTRKEYELLLYFLSNPNRVLSKESIAEHLWGDHIDTADSFDFIYTHIRNLRRKLSSNRSSLPIRSVYGMGYQLHQP</sequence>
<name>A0A1G8ZXG0_9BACT</name>
<keyword evidence="3" id="KW-0805">Transcription regulation</keyword>